<dbReference type="SMART" id="SM00304">
    <property type="entry name" value="HAMP"/>
    <property type="match status" value="1"/>
</dbReference>
<gene>
    <name evidence="8" type="ORF">SNE35_20535</name>
</gene>
<keyword evidence="5" id="KW-1133">Transmembrane helix</keyword>
<feature type="compositionally biased region" description="Low complexity" evidence="4">
    <location>
        <begin position="547"/>
        <end position="572"/>
    </location>
</feature>
<dbReference type="InterPro" id="IPR003660">
    <property type="entry name" value="HAMP_dom"/>
</dbReference>
<protein>
    <submittedName>
        <fullName evidence="8">Methyl-accepting chemotaxis protein</fullName>
    </submittedName>
</protein>
<feature type="transmembrane region" description="Helical" evidence="5">
    <location>
        <begin position="193"/>
        <end position="213"/>
    </location>
</feature>
<dbReference type="Pfam" id="PF12729">
    <property type="entry name" value="4HB_MCP_1"/>
    <property type="match status" value="1"/>
</dbReference>
<dbReference type="Pfam" id="PF00015">
    <property type="entry name" value="MCPsignal"/>
    <property type="match status" value="1"/>
</dbReference>
<keyword evidence="1" id="KW-0488">Methylation</keyword>
<accession>A0ABU5DKV0</accession>
<dbReference type="PROSITE" id="PS50111">
    <property type="entry name" value="CHEMOTAXIS_TRANSDUC_2"/>
    <property type="match status" value="1"/>
</dbReference>
<dbReference type="PROSITE" id="PS50885">
    <property type="entry name" value="HAMP"/>
    <property type="match status" value="1"/>
</dbReference>
<dbReference type="Gene3D" id="1.10.287.950">
    <property type="entry name" value="Methyl-accepting chemotaxis protein"/>
    <property type="match status" value="1"/>
</dbReference>
<proteinExistence type="inferred from homology"/>
<comment type="similarity">
    <text evidence="2">Belongs to the methyl-accepting chemotaxis (MCP) protein family.</text>
</comment>
<evidence type="ECO:0000259" key="7">
    <source>
        <dbReference type="PROSITE" id="PS50885"/>
    </source>
</evidence>
<evidence type="ECO:0000256" key="2">
    <source>
        <dbReference type="ARBA" id="ARBA00029447"/>
    </source>
</evidence>
<dbReference type="PANTHER" id="PTHR43531:SF14">
    <property type="entry name" value="METHYL-ACCEPTING CHEMOTAXIS PROTEIN I-RELATED"/>
    <property type="match status" value="1"/>
</dbReference>
<sequence>MSALSNLKIGARLALGFALVLILTAVLGMVAISGVTKVNSSTEELATNWLVATRALGDYRTGVNLVRRVGGQYVTSSTDEDFARWDKRMADGKAAMAEAWKRYRPTVDTPEEKALASAIEADQEAFFKAQDAVSERAKQQKQYSEELRQLSLGDSLTTFNTLLADVEKDVVIQAKGADEAFAQSQSTFRSTRLVVMSLLGLAIAAGAFIAWLVTRSITAPIRAAVQVAETVASGDLRSKIVATGRDETAQLLAALGRMNESLVGIVGDVRLASDSIATGTTEIATGNADLSQRTEEQASNLQQTAASMEQMTATVQKNADAAQQARQLSTTASEAASKGGEVVGQVVSTMAQISESSRKISDIIGVIDGIAFQTNILALNAAVEAARAGEQGRGFAVVAGEVRNLAQRSAEAAREIKSLISDSVEKVEAGSALVGHAGGAIDDIMLQVRRVNDLVGEISASSLEQNQGIGQIGDAVNQLDQVTQQNAALVEESAAAAESLKHQAARLAETVSKFRMNGDGERKPAAAGIQAKPVVLAKKAPAVAKAAAPAPKRAMPAAAPVRPKPVAVAQPAGDDSWETF</sequence>
<feature type="region of interest" description="Disordered" evidence="4">
    <location>
        <begin position="547"/>
        <end position="580"/>
    </location>
</feature>
<keyword evidence="9" id="KW-1185">Reference proteome</keyword>
<dbReference type="InterPro" id="IPR047347">
    <property type="entry name" value="YvaQ-like_sensor"/>
</dbReference>
<dbReference type="SUPFAM" id="SSF58104">
    <property type="entry name" value="Methyl-accepting chemotaxis protein (MCP) signaling domain"/>
    <property type="match status" value="1"/>
</dbReference>
<dbReference type="Pfam" id="PF00672">
    <property type="entry name" value="HAMP"/>
    <property type="match status" value="1"/>
</dbReference>
<keyword evidence="3" id="KW-0807">Transducer</keyword>
<dbReference type="InterPro" id="IPR004089">
    <property type="entry name" value="MCPsignal_dom"/>
</dbReference>
<evidence type="ECO:0000256" key="4">
    <source>
        <dbReference type="SAM" id="MobiDB-lite"/>
    </source>
</evidence>
<dbReference type="RefSeq" id="WP_320424884.1">
    <property type="nucleotide sequence ID" value="NZ_JAXCLA010000007.1"/>
</dbReference>
<organism evidence="8 9">
    <name type="scientific">Roseateles agri</name>
    <dbReference type="NCBI Taxonomy" id="3098619"/>
    <lineage>
        <taxon>Bacteria</taxon>
        <taxon>Pseudomonadati</taxon>
        <taxon>Pseudomonadota</taxon>
        <taxon>Betaproteobacteria</taxon>
        <taxon>Burkholderiales</taxon>
        <taxon>Sphaerotilaceae</taxon>
        <taxon>Roseateles</taxon>
    </lineage>
</organism>
<dbReference type="CDD" id="cd19411">
    <property type="entry name" value="MCP2201-like_sensor"/>
    <property type="match status" value="1"/>
</dbReference>
<dbReference type="InterPro" id="IPR024478">
    <property type="entry name" value="HlyB_4HB_MCP"/>
</dbReference>
<keyword evidence="5" id="KW-0812">Transmembrane</keyword>
<keyword evidence="5" id="KW-0472">Membrane</keyword>
<feature type="domain" description="Methyl-accepting transducer" evidence="6">
    <location>
        <begin position="272"/>
        <end position="501"/>
    </location>
</feature>
<dbReference type="InterPro" id="IPR004090">
    <property type="entry name" value="Chemotax_Me-accpt_rcpt"/>
</dbReference>
<comment type="caution">
    <text evidence="8">The sequence shown here is derived from an EMBL/GenBank/DDBJ whole genome shotgun (WGS) entry which is preliminary data.</text>
</comment>
<dbReference type="CDD" id="cd06225">
    <property type="entry name" value="HAMP"/>
    <property type="match status" value="1"/>
</dbReference>
<evidence type="ECO:0000259" key="6">
    <source>
        <dbReference type="PROSITE" id="PS50111"/>
    </source>
</evidence>
<evidence type="ECO:0000256" key="3">
    <source>
        <dbReference type="PROSITE-ProRule" id="PRU00284"/>
    </source>
</evidence>
<dbReference type="PANTHER" id="PTHR43531">
    <property type="entry name" value="PROTEIN ICFG"/>
    <property type="match status" value="1"/>
</dbReference>
<reference evidence="8 9" key="1">
    <citation type="submission" date="2023-11" db="EMBL/GenBank/DDBJ databases">
        <title>Paucibacter sp. nov., isolated from fresh soil in Korea.</title>
        <authorList>
            <person name="Le N.T.T."/>
        </authorList>
    </citation>
    <scope>NUCLEOTIDE SEQUENCE [LARGE SCALE GENOMIC DNA]</scope>
    <source>
        <strain evidence="8 9">R3-3</strain>
    </source>
</reference>
<feature type="domain" description="HAMP" evidence="7">
    <location>
        <begin position="215"/>
        <end position="267"/>
    </location>
</feature>
<evidence type="ECO:0000256" key="5">
    <source>
        <dbReference type="SAM" id="Phobius"/>
    </source>
</evidence>
<dbReference type="SMART" id="SM00283">
    <property type="entry name" value="MA"/>
    <property type="match status" value="1"/>
</dbReference>
<evidence type="ECO:0000313" key="9">
    <source>
        <dbReference type="Proteomes" id="UP001285263"/>
    </source>
</evidence>
<evidence type="ECO:0000313" key="8">
    <source>
        <dbReference type="EMBL" id="MDY0746912.1"/>
    </source>
</evidence>
<name>A0ABU5DKV0_9BURK</name>
<dbReference type="CDD" id="cd11386">
    <property type="entry name" value="MCP_signal"/>
    <property type="match status" value="1"/>
</dbReference>
<dbReference type="InterPro" id="IPR051310">
    <property type="entry name" value="MCP_chemotaxis"/>
</dbReference>
<evidence type="ECO:0000256" key="1">
    <source>
        <dbReference type="ARBA" id="ARBA00022481"/>
    </source>
</evidence>
<dbReference type="PRINTS" id="PR00260">
    <property type="entry name" value="CHEMTRNSDUCR"/>
</dbReference>
<dbReference type="EMBL" id="JAXCLA010000007">
    <property type="protein sequence ID" value="MDY0746912.1"/>
    <property type="molecule type" value="Genomic_DNA"/>
</dbReference>
<dbReference type="Proteomes" id="UP001285263">
    <property type="component" value="Unassembled WGS sequence"/>
</dbReference>